<feature type="transmembrane region" description="Helical" evidence="2">
    <location>
        <begin position="127"/>
        <end position="147"/>
    </location>
</feature>
<name>A0AAD7AIS6_9AGAR</name>
<sequence length="279" mass="29536">MNLFNTASNASFGTLATSVEASGLTKTVSLPSFPGLRVPSGWFIQFVSTDGGSEVLSASQTFSVDPTFGETHSVSVHGSTVSATQTPTSLPSTASPTSSGMSSTSMVSPSTAPPSGFSKKKNLSGPIAGAVVGGLIVAFAAGIFVLCRARRRTQRTSLLPLANPLTLGTWTPAHRFNILPGETAPPTRAVTHEIPAVQEKARNPVQLQQQIRELTERAEAQGLAQSTFRPETVQPYDANAQLLEEIRMLKSQMSAIQQQQQHIQAVMDQGLPEYTSSPT</sequence>
<dbReference type="CDD" id="cd12087">
    <property type="entry name" value="TM_EGFR-like"/>
    <property type="match status" value="1"/>
</dbReference>
<evidence type="ECO:0000256" key="1">
    <source>
        <dbReference type="SAM" id="MobiDB-lite"/>
    </source>
</evidence>
<reference evidence="3" key="1">
    <citation type="submission" date="2023-03" db="EMBL/GenBank/DDBJ databases">
        <title>Massive genome expansion in bonnet fungi (Mycena s.s.) driven by repeated elements and novel gene families across ecological guilds.</title>
        <authorList>
            <consortium name="Lawrence Berkeley National Laboratory"/>
            <person name="Harder C.B."/>
            <person name="Miyauchi S."/>
            <person name="Viragh M."/>
            <person name="Kuo A."/>
            <person name="Thoen E."/>
            <person name="Andreopoulos B."/>
            <person name="Lu D."/>
            <person name="Skrede I."/>
            <person name="Drula E."/>
            <person name="Henrissat B."/>
            <person name="Morin E."/>
            <person name="Kohler A."/>
            <person name="Barry K."/>
            <person name="LaButti K."/>
            <person name="Morin E."/>
            <person name="Salamov A."/>
            <person name="Lipzen A."/>
            <person name="Mereny Z."/>
            <person name="Hegedus B."/>
            <person name="Baldrian P."/>
            <person name="Stursova M."/>
            <person name="Weitz H."/>
            <person name="Taylor A."/>
            <person name="Grigoriev I.V."/>
            <person name="Nagy L.G."/>
            <person name="Martin F."/>
            <person name="Kauserud H."/>
        </authorList>
    </citation>
    <scope>NUCLEOTIDE SEQUENCE</scope>
    <source>
        <strain evidence="3">CBHHK002</strain>
    </source>
</reference>
<organism evidence="3 4">
    <name type="scientific">Mycena albidolilacea</name>
    <dbReference type="NCBI Taxonomy" id="1033008"/>
    <lineage>
        <taxon>Eukaryota</taxon>
        <taxon>Fungi</taxon>
        <taxon>Dikarya</taxon>
        <taxon>Basidiomycota</taxon>
        <taxon>Agaricomycotina</taxon>
        <taxon>Agaricomycetes</taxon>
        <taxon>Agaricomycetidae</taxon>
        <taxon>Agaricales</taxon>
        <taxon>Marasmiineae</taxon>
        <taxon>Mycenaceae</taxon>
        <taxon>Mycena</taxon>
    </lineage>
</organism>
<evidence type="ECO:0008006" key="5">
    <source>
        <dbReference type="Google" id="ProtNLM"/>
    </source>
</evidence>
<dbReference type="Proteomes" id="UP001218218">
    <property type="component" value="Unassembled WGS sequence"/>
</dbReference>
<proteinExistence type="predicted"/>
<comment type="caution">
    <text evidence="3">The sequence shown here is derived from an EMBL/GenBank/DDBJ whole genome shotgun (WGS) entry which is preliminary data.</text>
</comment>
<evidence type="ECO:0000313" key="3">
    <source>
        <dbReference type="EMBL" id="KAJ7359499.1"/>
    </source>
</evidence>
<evidence type="ECO:0000256" key="2">
    <source>
        <dbReference type="SAM" id="Phobius"/>
    </source>
</evidence>
<gene>
    <name evidence="3" type="ORF">DFH08DRAFT_411475</name>
</gene>
<keyword evidence="2" id="KW-1133">Transmembrane helix</keyword>
<feature type="region of interest" description="Disordered" evidence="1">
    <location>
        <begin position="74"/>
        <end position="119"/>
    </location>
</feature>
<dbReference type="EMBL" id="JARIHO010000006">
    <property type="protein sequence ID" value="KAJ7359499.1"/>
    <property type="molecule type" value="Genomic_DNA"/>
</dbReference>
<keyword evidence="2" id="KW-0472">Membrane</keyword>
<dbReference type="AlphaFoldDB" id="A0AAD7AIS6"/>
<keyword evidence="2" id="KW-0812">Transmembrane</keyword>
<protein>
    <recommendedName>
        <fullName evidence="5">Transmembrane protein</fullName>
    </recommendedName>
</protein>
<accession>A0AAD7AIS6</accession>
<keyword evidence="4" id="KW-1185">Reference proteome</keyword>
<evidence type="ECO:0000313" key="4">
    <source>
        <dbReference type="Proteomes" id="UP001218218"/>
    </source>
</evidence>
<feature type="compositionally biased region" description="Low complexity" evidence="1">
    <location>
        <begin position="74"/>
        <end position="115"/>
    </location>
</feature>